<evidence type="ECO:0000313" key="2">
    <source>
        <dbReference type="Proteomes" id="UP000600600"/>
    </source>
</evidence>
<evidence type="ECO:0008006" key="3">
    <source>
        <dbReference type="Google" id="ProtNLM"/>
    </source>
</evidence>
<evidence type="ECO:0000313" key="1">
    <source>
        <dbReference type="EMBL" id="MBC5603724.1"/>
    </source>
</evidence>
<dbReference type="RefSeq" id="WP_186966411.1">
    <property type="nucleotide sequence ID" value="NZ_JACOOE010000001.1"/>
</dbReference>
<name>A0ABR7C8W1_9BACE</name>
<keyword evidence="2" id="KW-1185">Reference proteome</keyword>
<reference evidence="1 2" key="1">
    <citation type="submission" date="2020-08" db="EMBL/GenBank/DDBJ databases">
        <title>Genome public.</title>
        <authorList>
            <person name="Liu C."/>
            <person name="Sun Q."/>
        </authorList>
    </citation>
    <scope>NUCLEOTIDE SEQUENCE [LARGE SCALE GENOMIC DNA]</scope>
    <source>
        <strain evidence="1 2">M27</strain>
    </source>
</reference>
<dbReference type="EMBL" id="JACOOE010000001">
    <property type="protein sequence ID" value="MBC5603724.1"/>
    <property type="molecule type" value="Genomic_DNA"/>
</dbReference>
<proteinExistence type="predicted"/>
<sequence>MKNKRQYRELNNETKLKISQSLKYRNKSEAHKQAIAKAMKLYWETIPHKPKDEKEVEDE</sequence>
<accession>A0ABR7C8W1</accession>
<gene>
    <name evidence="1" type="ORF">H8S67_03400</name>
</gene>
<organism evidence="1 2">
    <name type="scientific">Bacteroides difficilis</name>
    <dbReference type="NCBI Taxonomy" id="2763021"/>
    <lineage>
        <taxon>Bacteria</taxon>
        <taxon>Pseudomonadati</taxon>
        <taxon>Bacteroidota</taxon>
        <taxon>Bacteroidia</taxon>
        <taxon>Bacteroidales</taxon>
        <taxon>Bacteroidaceae</taxon>
        <taxon>Bacteroides</taxon>
    </lineage>
</organism>
<protein>
    <recommendedName>
        <fullName evidence="3">Nuclease associated modular domain-containing protein</fullName>
    </recommendedName>
</protein>
<dbReference type="Proteomes" id="UP000600600">
    <property type="component" value="Unassembled WGS sequence"/>
</dbReference>
<comment type="caution">
    <text evidence="1">The sequence shown here is derived from an EMBL/GenBank/DDBJ whole genome shotgun (WGS) entry which is preliminary data.</text>
</comment>